<dbReference type="GO" id="GO:0016301">
    <property type="term" value="F:kinase activity"/>
    <property type="evidence" value="ECO:0007669"/>
    <property type="project" value="InterPro"/>
</dbReference>
<accession>A0A2P2D9B5</accession>
<organism evidence="4 5">
    <name type="scientific">Leptospira ellinghausenii</name>
    <dbReference type="NCBI Taxonomy" id="1917822"/>
    <lineage>
        <taxon>Bacteria</taxon>
        <taxon>Pseudomonadati</taxon>
        <taxon>Spirochaetota</taxon>
        <taxon>Spirochaetia</taxon>
        <taxon>Leptospirales</taxon>
        <taxon>Leptospiraceae</taxon>
        <taxon>Leptospira</taxon>
    </lineage>
</organism>
<dbReference type="PANTHER" id="PTHR39206">
    <property type="entry name" value="SLL8004 PROTEIN"/>
    <property type="match status" value="1"/>
</dbReference>
<keyword evidence="1" id="KW-0547">Nucleotide-binding</keyword>
<dbReference type="Proteomes" id="UP000245206">
    <property type="component" value="Unassembled WGS sequence"/>
</dbReference>
<name>A0A2P2D9B5_9LEPT</name>
<gene>
    <name evidence="4" type="ORF">LPTSP2_04600</name>
</gene>
<dbReference type="Gene3D" id="3.40.50.300">
    <property type="entry name" value="P-loop containing nucleotide triphosphate hydrolases"/>
    <property type="match status" value="1"/>
</dbReference>
<dbReference type="EMBL" id="BFAZ01000003">
    <property type="protein sequence ID" value="GBF41188.1"/>
    <property type="molecule type" value="Genomic_DNA"/>
</dbReference>
<dbReference type="SUPFAM" id="SSF52540">
    <property type="entry name" value="P-loop containing nucleoside triphosphate hydrolases"/>
    <property type="match status" value="1"/>
</dbReference>
<evidence type="ECO:0000256" key="1">
    <source>
        <dbReference type="ARBA" id="ARBA00022741"/>
    </source>
</evidence>
<dbReference type="Pfam" id="PF06414">
    <property type="entry name" value="Zeta_toxin"/>
    <property type="match status" value="1"/>
</dbReference>
<keyword evidence="2" id="KW-0067">ATP-binding</keyword>
<protein>
    <recommendedName>
        <fullName evidence="3">Zeta toxin domain-containing protein</fullName>
    </recommendedName>
</protein>
<evidence type="ECO:0000259" key="3">
    <source>
        <dbReference type="Pfam" id="PF06414"/>
    </source>
</evidence>
<comment type="caution">
    <text evidence="4">The sequence shown here is derived from an EMBL/GenBank/DDBJ whole genome shotgun (WGS) entry which is preliminary data.</text>
</comment>
<dbReference type="AlphaFoldDB" id="A0A2P2D9B5"/>
<sequence length="192" mass="21956">MRTLYLFAGPNGAGKTTTALKHIEKDKEITFVNADIIAQELDPNDVEKQAIKAGRIMLRKLDNLLDSEEGNIAFESTLSSRSFVNFIAEAKNKGFQFVLLFISLKNSDLACARVRQRVENGGHNIPEETIRRRFKKGRENLKKLYIPLADSYLIYDNSGREPILVSECFNKSENIIKNEHLYNSIFNEKEEQ</sequence>
<dbReference type="PANTHER" id="PTHR39206:SF1">
    <property type="entry name" value="SLL8004 PROTEIN"/>
    <property type="match status" value="1"/>
</dbReference>
<reference evidence="5" key="1">
    <citation type="journal article" date="2019" name="Microbiol. Immunol.">
        <title>Molecular and phenotypic characterization of Leptospira johnsonii sp. nov., Leptospira ellinghausenii sp. nov. and Leptospira ryugenii sp. nov. isolated from soil and water in Japan.</title>
        <authorList>
            <person name="Masuzawa T."/>
            <person name="Saito M."/>
            <person name="Nakao R."/>
            <person name="Nikaido Y."/>
            <person name="Matsumoto M."/>
            <person name="Ogawa M."/>
            <person name="Yokoyama M."/>
            <person name="Hidaka Y."/>
            <person name="Tomita J."/>
            <person name="Sakakibara K."/>
            <person name="Suzuki K."/>
            <person name="Yasuda S."/>
            <person name="Sato H."/>
            <person name="Yamaguchi M."/>
            <person name="Yoshida S.I."/>
            <person name="Koizumi N."/>
            <person name="Kawamura Y."/>
        </authorList>
    </citation>
    <scope>NUCLEOTIDE SEQUENCE [LARGE SCALE GENOMIC DNA]</scope>
    <source>
        <strain evidence="5">E18</strain>
    </source>
</reference>
<evidence type="ECO:0000256" key="2">
    <source>
        <dbReference type="ARBA" id="ARBA00022840"/>
    </source>
</evidence>
<keyword evidence="5" id="KW-1185">Reference proteome</keyword>
<dbReference type="GO" id="GO:0005524">
    <property type="term" value="F:ATP binding"/>
    <property type="evidence" value="ECO:0007669"/>
    <property type="project" value="UniProtKB-KW"/>
</dbReference>
<proteinExistence type="predicted"/>
<dbReference type="RefSeq" id="WP_167396495.1">
    <property type="nucleotide sequence ID" value="NZ_BFAZ01000003.1"/>
</dbReference>
<dbReference type="InterPro" id="IPR027417">
    <property type="entry name" value="P-loop_NTPase"/>
</dbReference>
<evidence type="ECO:0000313" key="4">
    <source>
        <dbReference type="EMBL" id="GBF41188.1"/>
    </source>
</evidence>
<feature type="domain" description="Zeta toxin" evidence="3">
    <location>
        <begin position="4"/>
        <end position="159"/>
    </location>
</feature>
<dbReference type="InterPro" id="IPR010488">
    <property type="entry name" value="Zeta_toxin_domain"/>
</dbReference>
<evidence type="ECO:0000313" key="5">
    <source>
        <dbReference type="Proteomes" id="UP000245206"/>
    </source>
</evidence>